<keyword evidence="4" id="KW-0547">Nucleotide-binding</keyword>
<gene>
    <name evidence="4" type="ORF">D4L85_08705</name>
</gene>
<dbReference type="SMART" id="SM00490">
    <property type="entry name" value="HELICc"/>
    <property type="match status" value="1"/>
</dbReference>
<dbReference type="CDD" id="cd18012">
    <property type="entry name" value="DEXQc_arch_SWI2_SNF2"/>
    <property type="match status" value="1"/>
</dbReference>
<dbReference type="PROSITE" id="PS51192">
    <property type="entry name" value="HELICASE_ATP_BIND_1"/>
    <property type="match status" value="1"/>
</dbReference>
<evidence type="ECO:0000259" key="2">
    <source>
        <dbReference type="PROSITE" id="PS51192"/>
    </source>
</evidence>
<evidence type="ECO:0000313" key="4">
    <source>
        <dbReference type="EMBL" id="AYB30651.1"/>
    </source>
</evidence>
<dbReference type="SUPFAM" id="SSF52540">
    <property type="entry name" value="P-loop containing nucleoside triphosphate hydrolases"/>
    <property type="match status" value="2"/>
</dbReference>
<dbReference type="InterPro" id="IPR014001">
    <property type="entry name" value="Helicase_ATP-bd"/>
</dbReference>
<dbReference type="Proteomes" id="UP000266183">
    <property type="component" value="Chromosome"/>
</dbReference>
<dbReference type="EMBL" id="CP032382">
    <property type="protein sequence ID" value="AYB30651.1"/>
    <property type="molecule type" value="Genomic_DNA"/>
</dbReference>
<feature type="domain" description="Helicase ATP-binding" evidence="2">
    <location>
        <begin position="549"/>
        <end position="708"/>
    </location>
</feature>
<feature type="domain" description="Helicase C-terminal" evidence="3">
    <location>
        <begin position="832"/>
        <end position="989"/>
    </location>
</feature>
<dbReference type="InterPro" id="IPR027417">
    <property type="entry name" value="P-loop_NTPase"/>
</dbReference>
<keyword evidence="5" id="KW-1185">Reference proteome</keyword>
<keyword evidence="4" id="KW-0067">ATP-binding</keyword>
<dbReference type="InterPro" id="IPR038718">
    <property type="entry name" value="SNF2-like_sf"/>
</dbReference>
<sequence length="998" mass="115500">MRRLVFPEVFPAHPHIVIFATHTKRRRMLFDDAFDQPKPAVRPALPAGTVIDYEIGFLFNFASGKSTRFDLEPVLLFKRGPYTEYKRISLQSERALAYLQPLEDTLYKDFLAFSDDRLLDWMTNTGNRFIRNHSGTWAHVSAKELVNLRKHYRDLLEKLWPALNAWPNLFVLKAGRFNNNQQQFVKLGNDVAIRFTADRKGDTIVLNLVLALDGRVSPLNLLGGFLLEKEGLLYLPPDAQTLAWIDTFKKGALSFPLSIKKEVVSKYIIPWLDKYPVAIDDKLNIAITTPEQQPGVFLSELNESNLMIRPQFLYAETPIDYSEERFVVTEEGEAIKIIRRNKEQEKTLYEYLRTLHNSFKNQRNNLYYYLPFDEVMKRGWFITMMRKVQDQGYGVHGLHELQKFRYTTHIPKFTISASSQPDGFDLKVTIQWGEHMVSLKEIRHAILNRQDTIMLEDGTLGHIPEEWISQYSLLLRTGTEENGTLKVSKLHYTLLEDILDKIDDNTVQQDIEARKEKLLKYDDIQKVALSTEIKASLRPYQQSGFHWLQALDELGWGGCLADDMGLGKTLQTISFLQFVKEKYPGSTQLVVCPTSLIFNWENELQKFCPSIKFHTHYGLQRSFTETHFADYDVVLTTYGVVRNDLEDLTGFLWQYIILDESQAIKNPDARVTKAVIQLQAVNRVILSGTPIQNNTSDLFAQFNFLNPGLLGTREFFNREFAIPIDKLGSKEKTAYLRKLINPFTLRRTKEQVAKDLPDKTVMVLWCTMEAEQRRTYNDYRDRYKSTLMKRIDEDGLGKSGVYVLEGLLRLRQICDHPALVEKSEEPVKPSVKIEELTREMRENAGDHKFLVFSQFTEMLHLIRDEFEAAGISYCYLDGSTSLNNRREQVEKFQSDSTIKAFLISLKAGGVGLNLTVADYVYLVDPWWNPASEQQAIDRAHRIGQTRKVFAYKMICKDTVEEKILQLQERKKMLADDLIQEDSGFVKNLSREDVEFLFG</sequence>
<accession>A0A385SJX5</accession>
<dbReference type="GO" id="GO:0005524">
    <property type="term" value="F:ATP binding"/>
    <property type="evidence" value="ECO:0007669"/>
    <property type="project" value="InterPro"/>
</dbReference>
<dbReference type="GO" id="GO:0016787">
    <property type="term" value="F:hydrolase activity"/>
    <property type="evidence" value="ECO:0007669"/>
    <property type="project" value="UniProtKB-KW"/>
</dbReference>
<dbReference type="Gene3D" id="3.40.50.10810">
    <property type="entry name" value="Tandem AAA-ATPase domain"/>
    <property type="match status" value="1"/>
</dbReference>
<name>A0A385SJX5_9BACT</name>
<protein>
    <submittedName>
        <fullName evidence="4">DEAD/DEAH box helicase</fullName>
    </submittedName>
</protein>
<evidence type="ECO:0000259" key="3">
    <source>
        <dbReference type="PROSITE" id="PS51194"/>
    </source>
</evidence>
<dbReference type="InterPro" id="IPR049730">
    <property type="entry name" value="SNF2/RAD54-like_C"/>
</dbReference>
<dbReference type="Gene3D" id="3.40.50.300">
    <property type="entry name" value="P-loop containing nucleotide triphosphate hydrolases"/>
    <property type="match status" value="1"/>
</dbReference>
<dbReference type="Pfam" id="PF00176">
    <property type="entry name" value="SNF2-rel_dom"/>
    <property type="match status" value="1"/>
</dbReference>
<dbReference type="GO" id="GO:0004386">
    <property type="term" value="F:helicase activity"/>
    <property type="evidence" value="ECO:0007669"/>
    <property type="project" value="UniProtKB-KW"/>
</dbReference>
<dbReference type="PROSITE" id="PS51194">
    <property type="entry name" value="HELICASE_CTER"/>
    <property type="match status" value="1"/>
</dbReference>
<dbReference type="SMART" id="SM00487">
    <property type="entry name" value="DEXDc"/>
    <property type="match status" value="1"/>
</dbReference>
<dbReference type="InterPro" id="IPR001650">
    <property type="entry name" value="Helicase_C-like"/>
</dbReference>
<dbReference type="AlphaFoldDB" id="A0A385SJX5"/>
<proteinExistence type="predicted"/>
<evidence type="ECO:0000256" key="1">
    <source>
        <dbReference type="ARBA" id="ARBA00022801"/>
    </source>
</evidence>
<keyword evidence="1" id="KW-0378">Hydrolase</keyword>
<reference evidence="5" key="1">
    <citation type="submission" date="2018-09" db="EMBL/GenBank/DDBJ databases">
        <title>Chryseolinea sp. KIS68-18 isolated from soil.</title>
        <authorList>
            <person name="Weon H.-Y."/>
            <person name="Kwon S.-W."/>
            <person name="Lee S.A."/>
        </authorList>
    </citation>
    <scope>NUCLEOTIDE SEQUENCE [LARGE SCALE GENOMIC DNA]</scope>
    <source>
        <strain evidence="5">KIS68-18</strain>
    </source>
</reference>
<organism evidence="4 5">
    <name type="scientific">Chryseolinea soli</name>
    <dbReference type="NCBI Taxonomy" id="2321403"/>
    <lineage>
        <taxon>Bacteria</taxon>
        <taxon>Pseudomonadati</taxon>
        <taxon>Bacteroidota</taxon>
        <taxon>Cytophagia</taxon>
        <taxon>Cytophagales</taxon>
        <taxon>Fulvivirgaceae</taxon>
        <taxon>Chryseolinea</taxon>
    </lineage>
</organism>
<dbReference type="Pfam" id="PF00271">
    <property type="entry name" value="Helicase_C"/>
    <property type="match status" value="1"/>
</dbReference>
<dbReference type="KEGG" id="chk:D4L85_08705"/>
<dbReference type="InterPro" id="IPR000330">
    <property type="entry name" value="SNF2_N"/>
</dbReference>
<dbReference type="PANTHER" id="PTHR10799">
    <property type="entry name" value="SNF2/RAD54 HELICASE FAMILY"/>
    <property type="match status" value="1"/>
</dbReference>
<dbReference type="CDD" id="cd18793">
    <property type="entry name" value="SF2_C_SNF"/>
    <property type="match status" value="1"/>
</dbReference>
<evidence type="ECO:0000313" key="5">
    <source>
        <dbReference type="Proteomes" id="UP000266183"/>
    </source>
</evidence>
<keyword evidence="4" id="KW-0347">Helicase</keyword>